<evidence type="ECO:0000256" key="4">
    <source>
        <dbReference type="SAM" id="MobiDB-lite"/>
    </source>
</evidence>
<proteinExistence type="predicted"/>
<accession>A0A699GHH7</accession>
<feature type="compositionally biased region" description="Basic and acidic residues" evidence="4">
    <location>
        <begin position="795"/>
        <end position="830"/>
    </location>
</feature>
<dbReference type="InterPro" id="IPR012337">
    <property type="entry name" value="RNaseH-like_sf"/>
</dbReference>
<feature type="coiled-coil region" evidence="3">
    <location>
        <begin position="1106"/>
        <end position="1140"/>
    </location>
</feature>
<dbReference type="InterPro" id="IPR057670">
    <property type="entry name" value="SH3_retrovirus"/>
</dbReference>
<feature type="region of interest" description="Disordered" evidence="4">
    <location>
        <begin position="789"/>
        <end position="832"/>
    </location>
</feature>
<keyword evidence="2" id="KW-0378">Hydrolase</keyword>
<evidence type="ECO:0000313" key="6">
    <source>
        <dbReference type="EMBL" id="GEU28947.1"/>
    </source>
</evidence>
<gene>
    <name evidence="6" type="ORF">Tci_000925</name>
</gene>
<dbReference type="InterPro" id="IPR036397">
    <property type="entry name" value="RNaseH_sf"/>
</dbReference>
<keyword evidence="3" id="KW-0175">Coiled coil</keyword>
<sequence>MAIKESKYLTSPSLDELIGKIKVYEMIIKKDSKIVKEKFEKKSLDLKAKKESSDEECSTSRSEDEEYAMAVRDFKKFFKRIQIYNNKCRVTFSKHDSEITKDGKVIARGIRKKGLYVMKLGNKPKDNICLATIDEKSTLWHRRLGHVNMRLIQSLASKELVRNLPKLMFHQHFYDASKIRKQAHASHKAKNIVSMTRCLELLYMDLFGLSIVWSYGGNRYILVIIDDYYRFTWTRFRKDKTEAFDQFKIFSKKIQNQLRYTIVSIRTDHGREFDNEVQFGEFCNANGDESWIVGMQEELNQFIANDDWKLISQPRNMTIIGTNLLDAVGITAAQVCVNTAQLKLVLLVNFNEKYTKCLLLLVEVKTADYSLWEVIENGATLPKTQVVKGVTTVMPITTIEGKDQRRLEIVSQLELLDEKLSQEDVNQKLLRSLSYKWNTHAIVWRNKADLDTMSMNDLYNNLKVCKQEVKGMYSSSSSTQNIDFVSSSNNSTSSTNGTVYTAQAVNTAHRVSIASTQVNAAFSTYIDNLSDVVIYLFFSSQPNSPQLIHEALRNQDNKHKKSSRRSVPVETTNSTALVSCDGLGGYDWSDQAEERPNYALMALSSSSSDSKMVDNCKKWLGYKNYNAISPLYTGNFMPPTPDLSFTGLDEFANKHVAENCKAKSSEKETNAVRKNDDALIIEEWYYKEIDGRYVAFRGNPKGGKITRKDKFDGKVDEGVFVGYSLNSKAFRVFNSKARIVEENLHIRFSENTPNVIGTKASDNAGQARKETEPIKDYILLPLWTADPPFSQNPKSSHDYGSKPSSDDGKKIDENPRKENECNDQEKEDNVKNTNNVNNVRSTINTVGTNEDNELSFDQNMPALEDVSIFNFINDDEDDGAKWVFRNKKDEKGIVIRNKARLVAQGYIQEEGIYYYDVFAPVSRIEANRLFLAYTSFKDFMVYQMDVKSAFSMGRLKKRCKYQVNIKVSHLHDVKGIFRYLKGQPKFGMWYLKDPPFDLVEYTDSDYARASLDKKSTTGDEAVHKELGDRLVRAATITSSLEAEQDSGGGPRCQETMRDTTAQTRFESVSKYFNDSLLTRGNTLRSDKDRLELLELMALCTNLKTMVLDLEKTKTTQSNEIASLKRRVKKLEKRNRVLDLEKTKTTQGNEIASLKRRVKKLEKINRSRTHKLKRLYKVSLTARVESSDKESLGENASKQGKRIDAIDQNEDITLEQKEPEIFDKAFKRVNTFEDYRTELVERKDKRAGDELEQEISKKQKVEDEKETAELKQLMEIILDKEKVAIDAIPLAVKPLRIVDWKIYKEGKKSYYQIVRADGKSQMYIVFSKMLESFDRKDLKHLYKLVKARYRSTRPVKDLDLLLWGNLKTMFESRVEDKKLRLLVQKLMLLVEVKTVSTNVNAVEEVKTANENTQSS</sequence>
<dbReference type="InterPro" id="IPR001584">
    <property type="entry name" value="Integrase_cat-core"/>
</dbReference>
<evidence type="ECO:0000256" key="3">
    <source>
        <dbReference type="SAM" id="Coils"/>
    </source>
</evidence>
<dbReference type="GO" id="GO:0003676">
    <property type="term" value="F:nucleic acid binding"/>
    <property type="evidence" value="ECO:0007669"/>
    <property type="project" value="InterPro"/>
</dbReference>
<dbReference type="GO" id="GO:0015074">
    <property type="term" value="P:DNA integration"/>
    <property type="evidence" value="ECO:0007669"/>
    <property type="project" value="InterPro"/>
</dbReference>
<dbReference type="SUPFAM" id="SSF53098">
    <property type="entry name" value="Ribonuclease H-like"/>
    <property type="match status" value="1"/>
</dbReference>
<evidence type="ECO:0000256" key="1">
    <source>
        <dbReference type="ARBA" id="ARBA00022723"/>
    </source>
</evidence>
<dbReference type="Gene3D" id="3.30.420.10">
    <property type="entry name" value="Ribonuclease H-like superfamily/Ribonuclease H"/>
    <property type="match status" value="1"/>
</dbReference>
<feature type="domain" description="Integrase catalytic" evidence="5">
    <location>
        <begin position="193"/>
        <end position="287"/>
    </location>
</feature>
<dbReference type="InterPro" id="IPR039537">
    <property type="entry name" value="Retrotran_Ty1/copia-like"/>
</dbReference>
<dbReference type="InterPro" id="IPR025724">
    <property type="entry name" value="GAG-pre-integrase_dom"/>
</dbReference>
<evidence type="ECO:0000259" key="5">
    <source>
        <dbReference type="PROSITE" id="PS50994"/>
    </source>
</evidence>
<dbReference type="EMBL" id="BKCJ010000032">
    <property type="protein sequence ID" value="GEU28947.1"/>
    <property type="molecule type" value="Genomic_DNA"/>
</dbReference>
<dbReference type="Pfam" id="PF07727">
    <property type="entry name" value="RVT_2"/>
    <property type="match status" value="1"/>
</dbReference>
<name>A0A699GHH7_TANCI</name>
<dbReference type="Pfam" id="PF25597">
    <property type="entry name" value="SH3_retrovirus"/>
    <property type="match status" value="1"/>
</dbReference>
<dbReference type="GO" id="GO:0016787">
    <property type="term" value="F:hydrolase activity"/>
    <property type="evidence" value="ECO:0007669"/>
    <property type="project" value="UniProtKB-KW"/>
</dbReference>
<organism evidence="6">
    <name type="scientific">Tanacetum cinerariifolium</name>
    <name type="common">Dalmatian daisy</name>
    <name type="synonym">Chrysanthemum cinerariifolium</name>
    <dbReference type="NCBI Taxonomy" id="118510"/>
    <lineage>
        <taxon>Eukaryota</taxon>
        <taxon>Viridiplantae</taxon>
        <taxon>Streptophyta</taxon>
        <taxon>Embryophyta</taxon>
        <taxon>Tracheophyta</taxon>
        <taxon>Spermatophyta</taxon>
        <taxon>Magnoliopsida</taxon>
        <taxon>eudicotyledons</taxon>
        <taxon>Gunneridae</taxon>
        <taxon>Pentapetalae</taxon>
        <taxon>asterids</taxon>
        <taxon>campanulids</taxon>
        <taxon>Asterales</taxon>
        <taxon>Asteraceae</taxon>
        <taxon>Asteroideae</taxon>
        <taxon>Anthemideae</taxon>
        <taxon>Anthemidinae</taxon>
        <taxon>Tanacetum</taxon>
    </lineage>
</organism>
<evidence type="ECO:0000256" key="2">
    <source>
        <dbReference type="ARBA" id="ARBA00022801"/>
    </source>
</evidence>
<dbReference type="GO" id="GO:0046872">
    <property type="term" value="F:metal ion binding"/>
    <property type="evidence" value="ECO:0007669"/>
    <property type="project" value="UniProtKB-KW"/>
</dbReference>
<dbReference type="PROSITE" id="PS50994">
    <property type="entry name" value="INTEGRASE"/>
    <property type="match status" value="1"/>
</dbReference>
<dbReference type="InterPro" id="IPR013103">
    <property type="entry name" value="RVT_2"/>
</dbReference>
<comment type="caution">
    <text evidence="6">The sequence shown here is derived from an EMBL/GenBank/DDBJ whole genome shotgun (WGS) entry which is preliminary data.</text>
</comment>
<dbReference type="PANTHER" id="PTHR42648">
    <property type="entry name" value="TRANSPOSASE, PUTATIVE-RELATED"/>
    <property type="match status" value="1"/>
</dbReference>
<protein>
    <submittedName>
        <fullName evidence="6">Retrovirus-related Pol polyprotein from transposon TNT 1-94</fullName>
    </submittedName>
</protein>
<dbReference type="PANTHER" id="PTHR42648:SF21">
    <property type="entry name" value="CYSTEINE-RICH RLK (RECEPTOR-LIKE PROTEIN KINASE) 8"/>
    <property type="match status" value="1"/>
</dbReference>
<keyword evidence="1" id="KW-0479">Metal-binding</keyword>
<dbReference type="Pfam" id="PF13976">
    <property type="entry name" value="gag_pre-integrs"/>
    <property type="match status" value="1"/>
</dbReference>
<reference evidence="6" key="1">
    <citation type="journal article" date="2019" name="Sci. Rep.">
        <title>Draft genome of Tanacetum cinerariifolium, the natural source of mosquito coil.</title>
        <authorList>
            <person name="Yamashiro T."/>
            <person name="Shiraishi A."/>
            <person name="Satake H."/>
            <person name="Nakayama K."/>
        </authorList>
    </citation>
    <scope>NUCLEOTIDE SEQUENCE</scope>
</reference>